<dbReference type="PANTHER" id="PTHR46300">
    <property type="entry name" value="P450, PUTATIVE (EUROFUNG)-RELATED-RELATED"/>
    <property type="match status" value="1"/>
</dbReference>
<evidence type="ECO:0000256" key="6">
    <source>
        <dbReference type="ARBA" id="ARBA00023002"/>
    </source>
</evidence>
<dbReference type="KEGG" id="hir:HETIRDRAFT_329228"/>
<dbReference type="InterPro" id="IPR036396">
    <property type="entry name" value="Cyt_P450_sf"/>
</dbReference>
<dbReference type="Pfam" id="PF00067">
    <property type="entry name" value="p450"/>
    <property type="match status" value="1"/>
</dbReference>
<evidence type="ECO:0000313" key="10">
    <source>
        <dbReference type="EMBL" id="ETW76679.1"/>
    </source>
</evidence>
<feature type="binding site" description="axial binding residue" evidence="9">
    <location>
        <position position="99"/>
    </location>
    <ligand>
        <name>heme</name>
        <dbReference type="ChEBI" id="CHEBI:30413"/>
    </ligand>
    <ligandPart>
        <name>Fe</name>
        <dbReference type="ChEBI" id="CHEBI:18248"/>
    </ligandPart>
</feature>
<dbReference type="EMBL" id="KI925464">
    <property type="protein sequence ID" value="ETW76679.1"/>
    <property type="molecule type" value="Genomic_DNA"/>
</dbReference>
<dbReference type="SUPFAM" id="SSF48264">
    <property type="entry name" value="Cytochrome P450"/>
    <property type="match status" value="1"/>
</dbReference>
<dbReference type="InParanoid" id="W4JT90"/>
<evidence type="ECO:0000256" key="2">
    <source>
        <dbReference type="ARBA" id="ARBA00005179"/>
    </source>
</evidence>
<keyword evidence="5 9" id="KW-0479">Metal-binding</keyword>
<dbReference type="PRINTS" id="PR00463">
    <property type="entry name" value="EP450I"/>
</dbReference>
<sequence length="117" mass="13944">LPIFADYENLPYIQALIRETLRWNPIDPLDTYLMLKFQDDWYEGYFIPASTIYIDNMWDANVPEFKLEHYLDKQGRLVKAPVDTRDKGHIIFGFGRRICIERHLANNSLFINIAYML</sequence>
<dbReference type="eggNOG" id="KOG0156">
    <property type="taxonomic scope" value="Eukaryota"/>
</dbReference>
<name>W4JT90_HETIT</name>
<evidence type="ECO:0000256" key="5">
    <source>
        <dbReference type="ARBA" id="ARBA00022723"/>
    </source>
</evidence>
<dbReference type="GO" id="GO:0020037">
    <property type="term" value="F:heme binding"/>
    <property type="evidence" value="ECO:0007669"/>
    <property type="project" value="InterPro"/>
</dbReference>
<dbReference type="STRING" id="747525.W4JT90"/>
<dbReference type="InterPro" id="IPR002401">
    <property type="entry name" value="Cyt_P450_E_grp-I"/>
</dbReference>
<dbReference type="GO" id="GO:0005506">
    <property type="term" value="F:iron ion binding"/>
    <property type="evidence" value="ECO:0007669"/>
    <property type="project" value="InterPro"/>
</dbReference>
<comment type="cofactor">
    <cofactor evidence="1 9">
        <name>heme</name>
        <dbReference type="ChEBI" id="CHEBI:30413"/>
    </cofactor>
</comment>
<evidence type="ECO:0000256" key="8">
    <source>
        <dbReference type="ARBA" id="ARBA00023033"/>
    </source>
</evidence>
<reference evidence="10 11" key="1">
    <citation type="journal article" date="2012" name="New Phytol.">
        <title>Insight into trade-off between wood decay and parasitism from the genome of a fungal forest pathogen.</title>
        <authorList>
            <person name="Olson A."/>
            <person name="Aerts A."/>
            <person name="Asiegbu F."/>
            <person name="Belbahri L."/>
            <person name="Bouzid O."/>
            <person name="Broberg A."/>
            <person name="Canback B."/>
            <person name="Coutinho P.M."/>
            <person name="Cullen D."/>
            <person name="Dalman K."/>
            <person name="Deflorio G."/>
            <person name="van Diepen L.T."/>
            <person name="Dunand C."/>
            <person name="Duplessis S."/>
            <person name="Durling M."/>
            <person name="Gonthier P."/>
            <person name="Grimwood J."/>
            <person name="Fossdal C.G."/>
            <person name="Hansson D."/>
            <person name="Henrissat B."/>
            <person name="Hietala A."/>
            <person name="Himmelstrand K."/>
            <person name="Hoffmeister D."/>
            <person name="Hogberg N."/>
            <person name="James T.Y."/>
            <person name="Karlsson M."/>
            <person name="Kohler A."/>
            <person name="Kues U."/>
            <person name="Lee Y.H."/>
            <person name="Lin Y.C."/>
            <person name="Lind M."/>
            <person name="Lindquist E."/>
            <person name="Lombard V."/>
            <person name="Lucas S."/>
            <person name="Lunden K."/>
            <person name="Morin E."/>
            <person name="Murat C."/>
            <person name="Park J."/>
            <person name="Raffaello T."/>
            <person name="Rouze P."/>
            <person name="Salamov A."/>
            <person name="Schmutz J."/>
            <person name="Solheim H."/>
            <person name="Stahlberg J."/>
            <person name="Velez H."/>
            <person name="de Vries R.P."/>
            <person name="Wiebenga A."/>
            <person name="Woodward S."/>
            <person name="Yakovlev I."/>
            <person name="Garbelotto M."/>
            <person name="Martin F."/>
            <person name="Grigoriev I.V."/>
            <person name="Stenlid J."/>
        </authorList>
    </citation>
    <scope>NUCLEOTIDE SEQUENCE [LARGE SCALE GENOMIC DNA]</scope>
    <source>
        <strain evidence="10 11">TC 32-1</strain>
    </source>
</reference>
<evidence type="ECO:0000256" key="7">
    <source>
        <dbReference type="ARBA" id="ARBA00023004"/>
    </source>
</evidence>
<accession>W4JT90</accession>
<proteinExistence type="inferred from homology"/>
<dbReference type="Gene3D" id="1.10.630.10">
    <property type="entry name" value="Cytochrome P450"/>
    <property type="match status" value="1"/>
</dbReference>
<dbReference type="Proteomes" id="UP000030671">
    <property type="component" value="Unassembled WGS sequence"/>
</dbReference>
<organism evidence="10 11">
    <name type="scientific">Heterobasidion irregulare (strain TC 32-1)</name>
    <dbReference type="NCBI Taxonomy" id="747525"/>
    <lineage>
        <taxon>Eukaryota</taxon>
        <taxon>Fungi</taxon>
        <taxon>Dikarya</taxon>
        <taxon>Basidiomycota</taxon>
        <taxon>Agaricomycotina</taxon>
        <taxon>Agaricomycetes</taxon>
        <taxon>Russulales</taxon>
        <taxon>Bondarzewiaceae</taxon>
        <taxon>Heterobasidion</taxon>
        <taxon>Heterobasidion annosum species complex</taxon>
    </lineage>
</organism>
<dbReference type="GO" id="GO:0016705">
    <property type="term" value="F:oxidoreductase activity, acting on paired donors, with incorporation or reduction of molecular oxygen"/>
    <property type="evidence" value="ECO:0007669"/>
    <property type="project" value="InterPro"/>
</dbReference>
<keyword evidence="8 10" id="KW-0503">Monooxygenase</keyword>
<comment type="pathway">
    <text evidence="2">Secondary metabolite biosynthesis.</text>
</comment>
<dbReference type="RefSeq" id="XP_009551559.1">
    <property type="nucleotide sequence ID" value="XM_009553264.1"/>
</dbReference>
<keyword evidence="6" id="KW-0560">Oxidoreductase</keyword>
<evidence type="ECO:0000256" key="4">
    <source>
        <dbReference type="ARBA" id="ARBA00022617"/>
    </source>
</evidence>
<evidence type="ECO:0000256" key="3">
    <source>
        <dbReference type="ARBA" id="ARBA00010617"/>
    </source>
</evidence>
<evidence type="ECO:0000313" key="11">
    <source>
        <dbReference type="Proteomes" id="UP000030671"/>
    </source>
</evidence>
<dbReference type="AlphaFoldDB" id="W4JT90"/>
<protein>
    <submittedName>
        <fullName evidence="10">Cytochrome P450 monooxygenase 89 like-protein</fullName>
    </submittedName>
</protein>
<dbReference type="HOGENOM" id="CLU_2085137_0_0_1"/>
<evidence type="ECO:0000256" key="1">
    <source>
        <dbReference type="ARBA" id="ARBA00001971"/>
    </source>
</evidence>
<dbReference type="GO" id="GO:0004497">
    <property type="term" value="F:monooxygenase activity"/>
    <property type="evidence" value="ECO:0007669"/>
    <property type="project" value="UniProtKB-KW"/>
</dbReference>
<comment type="similarity">
    <text evidence="3">Belongs to the cytochrome P450 family.</text>
</comment>
<dbReference type="InterPro" id="IPR050364">
    <property type="entry name" value="Cytochrome_P450_fung"/>
</dbReference>
<keyword evidence="4 9" id="KW-0349">Heme</keyword>
<keyword evidence="11" id="KW-1185">Reference proteome</keyword>
<feature type="non-terminal residue" evidence="10">
    <location>
        <position position="1"/>
    </location>
</feature>
<dbReference type="InterPro" id="IPR001128">
    <property type="entry name" value="Cyt_P450"/>
</dbReference>
<dbReference type="GeneID" id="20671477"/>
<keyword evidence="7 9" id="KW-0408">Iron</keyword>
<dbReference type="OrthoDB" id="2789670at2759"/>
<evidence type="ECO:0000256" key="9">
    <source>
        <dbReference type="PIRSR" id="PIRSR602401-1"/>
    </source>
</evidence>
<gene>
    <name evidence="10" type="primary">cyp89</name>
    <name evidence="10" type="ORF">HETIRDRAFT_329228</name>
</gene>